<keyword evidence="2" id="KW-0378">Hydrolase</keyword>
<name>A0A4Q1RLI6_9FIRM</name>
<dbReference type="PANTHER" id="PTHR43265">
    <property type="entry name" value="ESTERASE ESTD"/>
    <property type="match status" value="1"/>
</dbReference>
<evidence type="ECO:0000313" key="2">
    <source>
        <dbReference type="EMBL" id="RXS76700.1"/>
    </source>
</evidence>
<protein>
    <submittedName>
        <fullName evidence="2">Alpha/beta fold hydrolase</fullName>
    </submittedName>
</protein>
<sequence>MMNVEVKRDGLTLRGELVVPEKDSYDIAILMHGFTGNRNGELLTALADALLEKGVASVRFDFNGHGDSDGKLEDMTVLNEIADAKVILDHVRSLEHVRNIFLFGHSQGGVVASMIAGYYPEVFKKVILSAPAATLKDDAIKGECQGTTYDPVQIPDKIHVHEHTIGGFYFRIAQNLPIYEIASHYTGEVLLLHGDSDPVVNKIASERYHDVYKNSKLHIVKGADHGFGPSMQPEATQAAVDFFCKED</sequence>
<accession>A0A4Q1RLI6</accession>
<evidence type="ECO:0000259" key="1">
    <source>
        <dbReference type="Pfam" id="PF12146"/>
    </source>
</evidence>
<proteinExistence type="predicted"/>
<dbReference type="GO" id="GO:0052689">
    <property type="term" value="F:carboxylic ester hydrolase activity"/>
    <property type="evidence" value="ECO:0007669"/>
    <property type="project" value="TreeGrafter"/>
</dbReference>
<dbReference type="EMBL" id="SDKC01000001">
    <property type="protein sequence ID" value="RXS76700.1"/>
    <property type="molecule type" value="Genomic_DNA"/>
</dbReference>
<feature type="domain" description="Serine aminopeptidase S33" evidence="1">
    <location>
        <begin position="29"/>
        <end position="138"/>
    </location>
</feature>
<evidence type="ECO:0000313" key="3">
    <source>
        <dbReference type="Proteomes" id="UP000290106"/>
    </source>
</evidence>
<dbReference type="OrthoDB" id="9806902at2"/>
<dbReference type="InterPro" id="IPR053145">
    <property type="entry name" value="AB_hydrolase_Est10"/>
</dbReference>
<dbReference type="Gene3D" id="3.40.50.1820">
    <property type="entry name" value="alpha/beta hydrolase"/>
    <property type="match status" value="1"/>
</dbReference>
<dbReference type="SUPFAM" id="SSF53474">
    <property type="entry name" value="alpha/beta-Hydrolases"/>
    <property type="match status" value="1"/>
</dbReference>
<reference evidence="2 3" key="1">
    <citation type="submission" date="2019-01" db="EMBL/GenBank/DDBJ databases">
        <title>Blautia sp. nov. KGMB01111 isolated human feces.</title>
        <authorList>
            <person name="Park J.-E."/>
            <person name="Kim J.-S."/>
            <person name="Park S.-H."/>
        </authorList>
    </citation>
    <scope>NUCLEOTIDE SEQUENCE [LARGE SCALE GENOMIC DNA]</scope>
    <source>
        <strain evidence="2 3">KGMB01111</strain>
    </source>
</reference>
<keyword evidence="3" id="KW-1185">Reference proteome</keyword>
<gene>
    <name evidence="2" type="ORF">ETP43_07800</name>
</gene>
<dbReference type="InterPro" id="IPR022742">
    <property type="entry name" value="Hydrolase_4"/>
</dbReference>
<organism evidence="2 3">
    <name type="scientific">Blautia faecicola</name>
    <dbReference type="NCBI Taxonomy" id="2509240"/>
    <lineage>
        <taxon>Bacteria</taxon>
        <taxon>Bacillati</taxon>
        <taxon>Bacillota</taxon>
        <taxon>Clostridia</taxon>
        <taxon>Lachnospirales</taxon>
        <taxon>Lachnospiraceae</taxon>
        <taxon>Blautia</taxon>
    </lineage>
</organism>
<dbReference type="InterPro" id="IPR029058">
    <property type="entry name" value="AB_hydrolase_fold"/>
</dbReference>
<dbReference type="Pfam" id="PF12146">
    <property type="entry name" value="Hydrolase_4"/>
    <property type="match status" value="1"/>
</dbReference>
<dbReference type="Proteomes" id="UP000290106">
    <property type="component" value="Unassembled WGS sequence"/>
</dbReference>
<dbReference type="PANTHER" id="PTHR43265:SF1">
    <property type="entry name" value="ESTERASE ESTD"/>
    <property type="match status" value="1"/>
</dbReference>
<comment type="caution">
    <text evidence="2">The sequence shown here is derived from an EMBL/GenBank/DDBJ whole genome shotgun (WGS) entry which is preliminary data.</text>
</comment>
<dbReference type="AlphaFoldDB" id="A0A4Q1RLI6"/>